<protein>
    <submittedName>
        <fullName evidence="1">Uncharacterized protein</fullName>
    </submittedName>
</protein>
<proteinExistence type="predicted"/>
<organism evidence="1 2">
    <name type="scientific">Mycoplasma haemocanis (strain Illinois)</name>
    <dbReference type="NCBI Taxonomy" id="1111676"/>
    <lineage>
        <taxon>Bacteria</taxon>
        <taxon>Bacillati</taxon>
        <taxon>Mycoplasmatota</taxon>
        <taxon>Mollicutes</taxon>
        <taxon>Mycoplasmataceae</taxon>
        <taxon>Mycoplasma</taxon>
    </lineage>
</organism>
<gene>
    <name evidence="1" type="ordered locus">MHC_02250</name>
</gene>
<evidence type="ECO:0000313" key="2">
    <source>
        <dbReference type="Proteomes" id="UP000009135"/>
    </source>
</evidence>
<dbReference type="EMBL" id="CP003199">
    <property type="protein sequence ID" value="AEW45316.1"/>
    <property type="molecule type" value="Genomic_DNA"/>
</dbReference>
<dbReference type="Proteomes" id="UP000009135">
    <property type="component" value="Chromosome"/>
</dbReference>
<dbReference type="KEGG" id="mhe:MHC_02250"/>
<sequence length="114" mass="12457">MAKIVLVGSILAIGTGLGGIGLVVSESGGSRNNTVLKSQRIFSLPKRCDVYSVVSTIGSAPKAKWENPSFKDNVRHDYKQKVQDACDSKGKVYIANQGGLIYREEDQSRQWVLE</sequence>
<dbReference type="OrthoDB" id="402551at2"/>
<reference evidence="1 2" key="1">
    <citation type="journal article" date="2012" name="J. Bacteriol.">
        <title>Complete genome sequence of Mycoplasma haemocanis strain Illinois.</title>
        <authorList>
            <person name="do Nascimento N.C."/>
            <person name="Guimaraes A.M."/>
            <person name="Santos A.P."/>
            <person name="Sanmiguel P.J."/>
            <person name="Messick J.B."/>
        </authorList>
    </citation>
    <scope>NUCLEOTIDE SEQUENCE [LARGE SCALE GENOMIC DNA]</scope>
    <source>
        <strain evidence="1 2">Illinois</strain>
    </source>
</reference>
<name>H6N6P4_MYCHN</name>
<dbReference type="HOGENOM" id="CLU_139732_0_0_14"/>
<accession>H6N6P4</accession>
<keyword evidence="2" id="KW-1185">Reference proteome</keyword>
<dbReference type="AlphaFoldDB" id="H6N6P4"/>
<evidence type="ECO:0000313" key="1">
    <source>
        <dbReference type="EMBL" id="AEW45316.1"/>
    </source>
</evidence>